<evidence type="ECO:0000313" key="9">
    <source>
        <dbReference type="Proteomes" id="UP000661435"/>
    </source>
</evidence>
<gene>
    <name evidence="6 8" type="primary">hisB</name>
    <name evidence="8" type="ORF">H8S57_14305</name>
</gene>
<comment type="catalytic activity">
    <reaction evidence="6 7">
        <text>D-erythro-1-(imidazol-4-yl)glycerol 3-phosphate = 3-(imidazol-4-yl)-2-oxopropyl phosphate + H2O</text>
        <dbReference type="Rhea" id="RHEA:11040"/>
        <dbReference type="ChEBI" id="CHEBI:15377"/>
        <dbReference type="ChEBI" id="CHEBI:57766"/>
        <dbReference type="ChEBI" id="CHEBI:58278"/>
        <dbReference type="EC" id="4.2.1.19"/>
    </reaction>
</comment>
<comment type="subcellular location">
    <subcellularLocation>
        <location evidence="6 7">Cytoplasm</location>
    </subcellularLocation>
</comment>
<dbReference type="Proteomes" id="UP000661435">
    <property type="component" value="Unassembled WGS sequence"/>
</dbReference>
<dbReference type="NCBIfam" id="NF002114">
    <property type="entry name" value="PRK00951.2-4"/>
    <property type="match status" value="1"/>
</dbReference>
<evidence type="ECO:0000256" key="2">
    <source>
        <dbReference type="ARBA" id="ARBA00016664"/>
    </source>
</evidence>
<dbReference type="PROSITE" id="PS00955">
    <property type="entry name" value="IGP_DEHYDRATASE_2"/>
    <property type="match status" value="1"/>
</dbReference>
<dbReference type="GO" id="GO:0004424">
    <property type="term" value="F:imidazoleglycerol-phosphate dehydratase activity"/>
    <property type="evidence" value="ECO:0007669"/>
    <property type="project" value="UniProtKB-UniRule"/>
</dbReference>
<dbReference type="InterPro" id="IPR020565">
    <property type="entry name" value="ImidazoleglycerP_deHydtase_CS"/>
</dbReference>
<dbReference type="PANTHER" id="PTHR23133:SF2">
    <property type="entry name" value="IMIDAZOLEGLYCEROL-PHOSPHATE DEHYDRATASE"/>
    <property type="match status" value="1"/>
</dbReference>
<dbReference type="UniPathway" id="UPA00031">
    <property type="reaction ID" value="UER00011"/>
</dbReference>
<keyword evidence="3 6" id="KW-0028">Amino-acid biosynthesis</keyword>
<accession>A0A8J6J266</accession>
<dbReference type="Gene3D" id="3.30.230.40">
    <property type="entry name" value="Imidazole glycerol phosphate dehydratase, domain 1"/>
    <property type="match status" value="2"/>
</dbReference>
<evidence type="ECO:0000256" key="4">
    <source>
        <dbReference type="ARBA" id="ARBA00023102"/>
    </source>
</evidence>
<dbReference type="InterPro" id="IPR020568">
    <property type="entry name" value="Ribosomal_Su5_D2-typ_SF"/>
</dbReference>
<name>A0A8J6J266_9FIRM</name>
<evidence type="ECO:0000256" key="5">
    <source>
        <dbReference type="ARBA" id="ARBA00023239"/>
    </source>
</evidence>
<comment type="caution">
    <text evidence="8">The sequence shown here is derived from an EMBL/GenBank/DDBJ whole genome shotgun (WGS) entry which is preliminary data.</text>
</comment>
<evidence type="ECO:0000313" key="8">
    <source>
        <dbReference type="EMBL" id="MBC5734887.1"/>
    </source>
</evidence>
<comment type="similarity">
    <text evidence="6 7">Belongs to the imidazoleglycerol-phosphate dehydratase family.</text>
</comment>
<proteinExistence type="inferred from homology"/>
<comment type="pathway">
    <text evidence="1 6 7">Amino-acid biosynthesis; L-histidine biosynthesis; L-histidine from 5-phospho-alpha-D-ribose 1-diphosphate: step 6/9.</text>
</comment>
<dbReference type="EMBL" id="JACOPP010000028">
    <property type="protein sequence ID" value="MBC5734887.1"/>
    <property type="molecule type" value="Genomic_DNA"/>
</dbReference>
<dbReference type="SUPFAM" id="SSF54211">
    <property type="entry name" value="Ribosomal protein S5 domain 2-like"/>
    <property type="match status" value="2"/>
</dbReference>
<evidence type="ECO:0000256" key="7">
    <source>
        <dbReference type="RuleBase" id="RU000599"/>
    </source>
</evidence>
<keyword evidence="5 6" id="KW-0456">Lyase</keyword>
<keyword evidence="6" id="KW-0963">Cytoplasm</keyword>
<evidence type="ECO:0000256" key="1">
    <source>
        <dbReference type="ARBA" id="ARBA00005047"/>
    </source>
</evidence>
<dbReference type="PROSITE" id="PS00954">
    <property type="entry name" value="IGP_DEHYDRATASE_1"/>
    <property type="match status" value="1"/>
</dbReference>
<dbReference type="EC" id="4.2.1.19" evidence="6 7"/>
<dbReference type="InterPro" id="IPR038494">
    <property type="entry name" value="IGPD_sf"/>
</dbReference>
<sequence>MSVKVPVYRAGEAPSRAYSIERKTKETQIAVNLCLDGGEVRVSTGIGFFDHMLTALAFYAGFGLELEAAGDLEVDGHHTVEDTGIVLGQALNHALGDRKGIRRFASACIPMDEALCFAALDFSNRPFLVFDAQMPQSRMGDYESCLTEEFLRAFAFNSGLTLHMKCRYGSNAHHITEALFKALGVAIKEAVTVTGTGVTSTKGVL</sequence>
<organism evidence="8 9">
    <name type="scientific">Lawsonibacter hominis</name>
    <dbReference type="NCBI Taxonomy" id="2763053"/>
    <lineage>
        <taxon>Bacteria</taxon>
        <taxon>Bacillati</taxon>
        <taxon>Bacillota</taxon>
        <taxon>Clostridia</taxon>
        <taxon>Eubacteriales</taxon>
        <taxon>Oscillospiraceae</taxon>
        <taxon>Lawsonibacter</taxon>
    </lineage>
</organism>
<evidence type="ECO:0000256" key="3">
    <source>
        <dbReference type="ARBA" id="ARBA00022605"/>
    </source>
</evidence>
<protein>
    <recommendedName>
        <fullName evidence="2 6">Imidazoleglycerol-phosphate dehydratase</fullName>
        <shortName evidence="6">IGPD</shortName>
        <ecNumber evidence="6 7">4.2.1.19</ecNumber>
    </recommendedName>
</protein>
<keyword evidence="9" id="KW-1185">Reference proteome</keyword>
<dbReference type="HAMAP" id="MF_00076">
    <property type="entry name" value="HisB"/>
    <property type="match status" value="1"/>
</dbReference>
<dbReference type="CDD" id="cd07914">
    <property type="entry name" value="IGPD"/>
    <property type="match status" value="1"/>
</dbReference>
<dbReference type="GO" id="GO:0000105">
    <property type="term" value="P:L-histidine biosynthetic process"/>
    <property type="evidence" value="ECO:0007669"/>
    <property type="project" value="UniProtKB-UniRule"/>
</dbReference>
<dbReference type="InterPro" id="IPR000807">
    <property type="entry name" value="ImidazoleglycerolP_deHydtase"/>
</dbReference>
<dbReference type="Pfam" id="PF00475">
    <property type="entry name" value="IGPD"/>
    <property type="match status" value="1"/>
</dbReference>
<dbReference type="FunFam" id="3.30.230.40:FF:000001">
    <property type="entry name" value="Imidazoleglycerol-phosphate dehydratase HisB"/>
    <property type="match status" value="1"/>
</dbReference>
<dbReference type="NCBIfam" id="NF002111">
    <property type="entry name" value="PRK00951.2-1"/>
    <property type="match status" value="1"/>
</dbReference>
<dbReference type="FunFam" id="3.30.230.40:FF:000003">
    <property type="entry name" value="Imidazoleglycerol-phosphate dehydratase HisB"/>
    <property type="match status" value="1"/>
</dbReference>
<dbReference type="PANTHER" id="PTHR23133">
    <property type="entry name" value="IMIDAZOLEGLYCEROL-PHOSPHATE DEHYDRATASE HIS7"/>
    <property type="match status" value="1"/>
</dbReference>
<evidence type="ECO:0000256" key="6">
    <source>
        <dbReference type="HAMAP-Rule" id="MF_00076"/>
    </source>
</evidence>
<keyword evidence="4 6" id="KW-0368">Histidine biosynthesis</keyword>
<reference evidence="8" key="1">
    <citation type="submission" date="2020-08" db="EMBL/GenBank/DDBJ databases">
        <title>Genome public.</title>
        <authorList>
            <person name="Liu C."/>
            <person name="Sun Q."/>
        </authorList>
    </citation>
    <scope>NUCLEOTIDE SEQUENCE</scope>
    <source>
        <strain evidence="8">NSJ-51</strain>
    </source>
</reference>
<dbReference type="AlphaFoldDB" id="A0A8J6J266"/>
<dbReference type="GO" id="GO:0005737">
    <property type="term" value="C:cytoplasm"/>
    <property type="evidence" value="ECO:0007669"/>
    <property type="project" value="UniProtKB-SubCell"/>
</dbReference>